<name>A0A2H3DML7_ARMGA</name>
<protein>
    <submittedName>
        <fullName evidence="1">Uncharacterized protein</fullName>
    </submittedName>
</protein>
<dbReference type="Proteomes" id="UP000217790">
    <property type="component" value="Unassembled WGS sequence"/>
</dbReference>
<organism evidence="1 2">
    <name type="scientific">Armillaria gallica</name>
    <name type="common">Bulbous honey fungus</name>
    <name type="synonym">Armillaria bulbosa</name>
    <dbReference type="NCBI Taxonomy" id="47427"/>
    <lineage>
        <taxon>Eukaryota</taxon>
        <taxon>Fungi</taxon>
        <taxon>Dikarya</taxon>
        <taxon>Basidiomycota</taxon>
        <taxon>Agaricomycotina</taxon>
        <taxon>Agaricomycetes</taxon>
        <taxon>Agaricomycetidae</taxon>
        <taxon>Agaricales</taxon>
        <taxon>Marasmiineae</taxon>
        <taxon>Physalacriaceae</taxon>
        <taxon>Armillaria</taxon>
    </lineage>
</organism>
<dbReference type="InParanoid" id="A0A2H3DML7"/>
<reference evidence="2" key="1">
    <citation type="journal article" date="2017" name="Nat. Ecol. Evol.">
        <title>Genome expansion and lineage-specific genetic innovations in the forest pathogenic fungi Armillaria.</title>
        <authorList>
            <person name="Sipos G."/>
            <person name="Prasanna A.N."/>
            <person name="Walter M.C."/>
            <person name="O'Connor E."/>
            <person name="Balint B."/>
            <person name="Krizsan K."/>
            <person name="Kiss B."/>
            <person name="Hess J."/>
            <person name="Varga T."/>
            <person name="Slot J."/>
            <person name="Riley R."/>
            <person name="Boka B."/>
            <person name="Rigling D."/>
            <person name="Barry K."/>
            <person name="Lee J."/>
            <person name="Mihaltcheva S."/>
            <person name="LaButti K."/>
            <person name="Lipzen A."/>
            <person name="Waldron R."/>
            <person name="Moloney N.M."/>
            <person name="Sperisen C."/>
            <person name="Kredics L."/>
            <person name="Vagvoelgyi C."/>
            <person name="Patrignani A."/>
            <person name="Fitzpatrick D."/>
            <person name="Nagy I."/>
            <person name="Doyle S."/>
            <person name="Anderson J.B."/>
            <person name="Grigoriev I.V."/>
            <person name="Gueldener U."/>
            <person name="Muensterkoetter M."/>
            <person name="Nagy L.G."/>
        </authorList>
    </citation>
    <scope>NUCLEOTIDE SEQUENCE [LARGE SCALE GENOMIC DNA]</scope>
    <source>
        <strain evidence="2">Ar21-2</strain>
    </source>
</reference>
<evidence type="ECO:0000313" key="1">
    <source>
        <dbReference type="EMBL" id="PBK90327.1"/>
    </source>
</evidence>
<sequence>MRRGINVTVDSRRPSEKHVTFPMNIILKTTTTFEVENAGDWPTFPVSRRFGFPGRGARSSKKLERSKVLVMASTLSINQEPALDNKALAFLGLCERKAVDHRNNDFRMRRLTLRSVKMLCPVIGRLREVLGRLTKCIPGLVIADRDRLIGRLGLKARLENTGIGNRDPAFLLTSTIPLRHLVLLVFRRTSAQEILAAA</sequence>
<evidence type="ECO:0000313" key="2">
    <source>
        <dbReference type="Proteomes" id="UP000217790"/>
    </source>
</evidence>
<keyword evidence="2" id="KW-1185">Reference proteome</keyword>
<dbReference type="EMBL" id="KZ293665">
    <property type="protein sequence ID" value="PBK90327.1"/>
    <property type="molecule type" value="Genomic_DNA"/>
</dbReference>
<accession>A0A2H3DML7</accession>
<gene>
    <name evidence="1" type="ORF">ARMGADRAFT_1032376</name>
</gene>
<proteinExistence type="predicted"/>
<dbReference type="AlphaFoldDB" id="A0A2H3DML7"/>